<sequence>MDRLTEAQAAELWRKGFMQSTTGDTTVIYSPYFEFEHFVAEQGAVLRLVISLGPERVPKDSPLNGAEQQAQLNELLADGFLEFVAELVVLNLGEAPLEAELGELQVDYFRDNLDSAFTIAPGSCAYSPPQAYVALAYATELNASITLSLNGQPLVLQGKAQRLTVEELHSKYGPEQ</sequence>
<dbReference type="AlphaFoldDB" id="K2J6U1"/>
<name>K2J6U1_9GAMM</name>
<evidence type="ECO:0000313" key="1">
    <source>
        <dbReference type="EMBL" id="EKE70632.1"/>
    </source>
</evidence>
<protein>
    <submittedName>
        <fullName evidence="1">Uncharacterized protein</fullName>
    </submittedName>
</protein>
<organism evidence="1 2">
    <name type="scientific">Gallaecimonas xiamenensis 3-C-1</name>
    <dbReference type="NCBI Taxonomy" id="745411"/>
    <lineage>
        <taxon>Bacteria</taxon>
        <taxon>Pseudomonadati</taxon>
        <taxon>Pseudomonadota</taxon>
        <taxon>Gammaproteobacteria</taxon>
        <taxon>Enterobacterales</taxon>
        <taxon>Gallaecimonadaceae</taxon>
        <taxon>Gallaecimonas</taxon>
    </lineage>
</organism>
<proteinExistence type="predicted"/>
<dbReference type="Proteomes" id="UP000006755">
    <property type="component" value="Unassembled WGS sequence"/>
</dbReference>
<dbReference type="OrthoDB" id="6402173at2"/>
<accession>K2J6U1</accession>
<dbReference type="STRING" id="745411.B3C1_13878"/>
<dbReference type="eggNOG" id="ENOG502ZNX3">
    <property type="taxonomic scope" value="Bacteria"/>
</dbReference>
<reference evidence="1 2" key="1">
    <citation type="journal article" date="2012" name="J. Bacteriol.">
        <title>Genome Sequence of Gallaecimonas xiamenensis Type Strain 3-C-1.</title>
        <authorList>
            <person name="Lai Q."/>
            <person name="Wang L."/>
            <person name="Wang W."/>
            <person name="Shao Z."/>
        </authorList>
    </citation>
    <scope>NUCLEOTIDE SEQUENCE [LARGE SCALE GENOMIC DNA]</scope>
    <source>
        <strain evidence="1 2">3-C-1</strain>
    </source>
</reference>
<dbReference type="EMBL" id="AMRI01000020">
    <property type="protein sequence ID" value="EKE70632.1"/>
    <property type="molecule type" value="Genomic_DNA"/>
</dbReference>
<comment type="caution">
    <text evidence="1">The sequence shown here is derived from an EMBL/GenBank/DDBJ whole genome shotgun (WGS) entry which is preliminary data.</text>
</comment>
<evidence type="ECO:0000313" key="2">
    <source>
        <dbReference type="Proteomes" id="UP000006755"/>
    </source>
</evidence>
<dbReference type="RefSeq" id="WP_008485583.1">
    <property type="nucleotide sequence ID" value="NZ_AMRI01000020.1"/>
</dbReference>
<gene>
    <name evidence="1" type="ORF">B3C1_13878</name>
</gene>
<keyword evidence="2" id="KW-1185">Reference proteome</keyword>